<evidence type="ECO:0000256" key="2">
    <source>
        <dbReference type="ARBA" id="ARBA00022692"/>
    </source>
</evidence>
<comment type="caution">
    <text evidence="7">The sequence shown here is derived from an EMBL/GenBank/DDBJ whole genome shotgun (WGS) entry which is preliminary data.</text>
</comment>
<evidence type="ECO:0000313" key="8">
    <source>
        <dbReference type="Proteomes" id="UP001500665"/>
    </source>
</evidence>
<organism evidence="7 8">
    <name type="scientific">Actinocorallia libanotica</name>
    <dbReference type="NCBI Taxonomy" id="46162"/>
    <lineage>
        <taxon>Bacteria</taxon>
        <taxon>Bacillati</taxon>
        <taxon>Actinomycetota</taxon>
        <taxon>Actinomycetes</taxon>
        <taxon>Streptosporangiales</taxon>
        <taxon>Thermomonosporaceae</taxon>
        <taxon>Actinocorallia</taxon>
    </lineage>
</organism>
<evidence type="ECO:0000313" key="7">
    <source>
        <dbReference type="EMBL" id="GAA0937164.1"/>
    </source>
</evidence>
<keyword evidence="2 5" id="KW-0812">Transmembrane</keyword>
<dbReference type="Proteomes" id="UP001500665">
    <property type="component" value="Unassembled WGS sequence"/>
</dbReference>
<evidence type="ECO:0000256" key="5">
    <source>
        <dbReference type="SAM" id="Phobius"/>
    </source>
</evidence>
<proteinExistence type="predicted"/>
<gene>
    <name evidence="7" type="ORF">GCM10009550_03670</name>
</gene>
<feature type="transmembrane region" description="Helical" evidence="5">
    <location>
        <begin position="21"/>
        <end position="45"/>
    </location>
</feature>
<evidence type="ECO:0000256" key="3">
    <source>
        <dbReference type="ARBA" id="ARBA00022989"/>
    </source>
</evidence>
<dbReference type="PANTHER" id="PTHR11863">
    <property type="entry name" value="STEROL DESATURASE"/>
    <property type="match status" value="1"/>
</dbReference>
<evidence type="ECO:0000256" key="1">
    <source>
        <dbReference type="ARBA" id="ARBA00004370"/>
    </source>
</evidence>
<feature type="transmembrane region" description="Helical" evidence="5">
    <location>
        <begin position="92"/>
        <end position="116"/>
    </location>
</feature>
<dbReference type="EMBL" id="BAAAHH010000001">
    <property type="protein sequence ID" value="GAA0937164.1"/>
    <property type="molecule type" value="Genomic_DNA"/>
</dbReference>
<dbReference type="Pfam" id="PF04116">
    <property type="entry name" value="FA_hydroxylase"/>
    <property type="match status" value="1"/>
</dbReference>
<evidence type="ECO:0000256" key="4">
    <source>
        <dbReference type="ARBA" id="ARBA00023136"/>
    </source>
</evidence>
<reference evidence="7 8" key="1">
    <citation type="journal article" date="2019" name="Int. J. Syst. Evol. Microbiol.">
        <title>The Global Catalogue of Microorganisms (GCM) 10K type strain sequencing project: providing services to taxonomists for standard genome sequencing and annotation.</title>
        <authorList>
            <consortium name="The Broad Institute Genomics Platform"/>
            <consortium name="The Broad Institute Genome Sequencing Center for Infectious Disease"/>
            <person name="Wu L."/>
            <person name="Ma J."/>
        </authorList>
    </citation>
    <scope>NUCLEOTIDE SEQUENCE [LARGE SCALE GENOMIC DNA]</scope>
    <source>
        <strain evidence="7 8">JCM 10696</strain>
    </source>
</reference>
<keyword evidence="3 5" id="KW-1133">Transmembrane helix</keyword>
<dbReference type="InterPro" id="IPR006694">
    <property type="entry name" value="Fatty_acid_hydroxylase"/>
</dbReference>
<feature type="transmembrane region" description="Helical" evidence="5">
    <location>
        <begin position="128"/>
        <end position="149"/>
    </location>
</feature>
<dbReference type="RefSeq" id="WP_344235945.1">
    <property type="nucleotide sequence ID" value="NZ_BAAAHH010000001.1"/>
</dbReference>
<sequence>MTHTSSAVGPMARSVLRPLVRYAYVPFMLIGLNGTAIALIASGAADGPGKLWLPGVLAVAVGCSFAAERLLPYEADWNSPLPGEHRDDRRDTVHAIVNESLTLGGVASLPLLAALVPGGGIWPSSLPFAVQVLIAILVADAGITLVHYASHKIGWLWRLHAVHHSVRRCYGFNGLMKHPLHQALETAAGVAPLLLLGLPLDVATALAPAVAVQLLLQHSNVDYRVGPLKHVLALNEGHRFHHLKRAGVGDVNFGLFTLLWDHALRTYSYDPARRFTSDDLGMAAKPHYPAAYLAQLAEPFKPSGACTAPTVRSR</sequence>
<feature type="transmembrane region" description="Helical" evidence="5">
    <location>
        <begin position="51"/>
        <end position="71"/>
    </location>
</feature>
<feature type="domain" description="Fatty acid hydroxylase" evidence="6">
    <location>
        <begin position="132"/>
        <end position="266"/>
    </location>
</feature>
<accession>A0ABN1Q3Y1</accession>
<keyword evidence="8" id="KW-1185">Reference proteome</keyword>
<keyword evidence="4 5" id="KW-0472">Membrane</keyword>
<dbReference type="InterPro" id="IPR050307">
    <property type="entry name" value="Sterol_Desaturase_Related"/>
</dbReference>
<protein>
    <submittedName>
        <fullName evidence="7">Sterol desaturase family protein</fullName>
    </submittedName>
</protein>
<name>A0ABN1Q3Y1_9ACTN</name>
<comment type="subcellular location">
    <subcellularLocation>
        <location evidence="1">Membrane</location>
    </subcellularLocation>
</comment>
<evidence type="ECO:0000259" key="6">
    <source>
        <dbReference type="Pfam" id="PF04116"/>
    </source>
</evidence>